<dbReference type="PANTHER" id="PTHR12993:SF23">
    <property type="entry name" value="N-ACETYLGLUCOSAMINYLPHOSPHATIDYLINOSITOL DEACETYLASE"/>
    <property type="match status" value="1"/>
</dbReference>
<dbReference type="SUPFAM" id="SSF102588">
    <property type="entry name" value="LmbE-like"/>
    <property type="match status" value="1"/>
</dbReference>
<keyword evidence="6" id="KW-1185">Reference proteome</keyword>
<dbReference type="Pfam" id="PF02585">
    <property type="entry name" value="PIG-L"/>
    <property type="match status" value="1"/>
</dbReference>
<dbReference type="Pfam" id="PF24135">
    <property type="entry name" value="DUF7402"/>
    <property type="match status" value="2"/>
</dbReference>
<dbReference type="Gene3D" id="2.60.120.260">
    <property type="entry name" value="Galactose-binding domain-like"/>
    <property type="match status" value="2"/>
</dbReference>
<dbReference type="GO" id="GO:0000225">
    <property type="term" value="F:N-acetylglucosaminylphosphatidylinositol deacetylase activity"/>
    <property type="evidence" value="ECO:0007669"/>
    <property type="project" value="TreeGrafter"/>
</dbReference>
<protein>
    <recommendedName>
        <fullName evidence="4">DUF7402 domain-containing protein</fullName>
    </recommendedName>
</protein>
<dbReference type="Gene3D" id="3.40.50.10320">
    <property type="entry name" value="LmbE-like"/>
    <property type="match status" value="1"/>
</dbReference>
<dbReference type="InterPro" id="IPR003737">
    <property type="entry name" value="GlcNAc_PI_deacetylase-related"/>
</dbReference>
<reference evidence="5" key="1">
    <citation type="submission" date="2021-01" db="EMBL/GenBank/DDBJ databases">
        <title>Whole genome shotgun sequence of Actinoplanes ferrugineus NBRC 15555.</title>
        <authorList>
            <person name="Komaki H."/>
            <person name="Tamura T."/>
        </authorList>
    </citation>
    <scope>NUCLEOTIDE SEQUENCE</scope>
    <source>
        <strain evidence="5">NBRC 15555</strain>
    </source>
</reference>
<feature type="region of interest" description="Disordered" evidence="2">
    <location>
        <begin position="441"/>
        <end position="469"/>
    </location>
</feature>
<comment type="caution">
    <text evidence="5">The sequence shown here is derived from an EMBL/GenBank/DDBJ whole genome shotgun (WGS) entry which is preliminary data.</text>
</comment>
<dbReference type="SUPFAM" id="SSF49785">
    <property type="entry name" value="Galactose-binding domain-like"/>
    <property type="match status" value="2"/>
</dbReference>
<accession>A0A919JA64</accession>
<feature type="signal peptide" evidence="3">
    <location>
        <begin position="1"/>
        <end position="23"/>
    </location>
</feature>
<name>A0A919JA64_9ACTN</name>
<dbReference type="InterPro" id="IPR055826">
    <property type="entry name" value="DUF7402"/>
</dbReference>
<dbReference type="EMBL" id="BOMM01000091">
    <property type="protein sequence ID" value="GIE16580.1"/>
    <property type="molecule type" value="Genomic_DNA"/>
</dbReference>
<feature type="domain" description="DUF7402" evidence="4">
    <location>
        <begin position="429"/>
        <end position="562"/>
    </location>
</feature>
<dbReference type="InterPro" id="IPR008979">
    <property type="entry name" value="Galactose-bd-like_sf"/>
</dbReference>
<evidence type="ECO:0000256" key="2">
    <source>
        <dbReference type="SAM" id="MobiDB-lite"/>
    </source>
</evidence>
<organism evidence="5 6">
    <name type="scientific">Paractinoplanes ferrugineus</name>
    <dbReference type="NCBI Taxonomy" id="113564"/>
    <lineage>
        <taxon>Bacteria</taxon>
        <taxon>Bacillati</taxon>
        <taxon>Actinomycetota</taxon>
        <taxon>Actinomycetes</taxon>
        <taxon>Micromonosporales</taxon>
        <taxon>Micromonosporaceae</taxon>
        <taxon>Paractinoplanes</taxon>
    </lineage>
</organism>
<keyword evidence="1" id="KW-0862">Zinc</keyword>
<feature type="compositionally biased region" description="Polar residues" evidence="2">
    <location>
        <begin position="441"/>
        <end position="450"/>
    </location>
</feature>
<dbReference type="Proteomes" id="UP000598174">
    <property type="component" value="Unassembled WGS sequence"/>
</dbReference>
<evidence type="ECO:0000256" key="1">
    <source>
        <dbReference type="ARBA" id="ARBA00022833"/>
    </source>
</evidence>
<evidence type="ECO:0000313" key="5">
    <source>
        <dbReference type="EMBL" id="GIE16580.1"/>
    </source>
</evidence>
<sequence length="564" mass="60084">MRTLVAVMVLIAAVLFGASPAAAADSCARNRSLNLPAHQDDDLLFMNPDIQEDMDQGRCVLTTFLTSGDAGRGGDYWTERERGSHAAYAQMAGVPDQWNRGTVTINGHALVYDELAGRPDIALIFLRLPDGGRGAGYPATGNESLQELWTGTGSTIHPLDGSTAYTKTGLTDTLTHIMHDFQPNVVRTHDYVGKYGDGDHSDHHSAGYFALAAHKQYFSTPHQVHALMAYPSSNQPENLTAQQRNRKLDTFLTYAAHDDYVCQTASACLGGNYAPWFARRHSTGSETGGRQNVARVGTVTASSQNTSTGQQVTKAADDWVAGSPIDATKEWATTGGKAGSWIHLSWPTPHTLESVVLYDRPNSNDRVTGGTLYFSDAAPVSVGALPNNGSALVVNFSPRRSTSLRFTVTGVSSATQNVGLAEMQAYSANLAAQAFTSVSSENTGTQQQGFKVSDGYPTGSPSAPTREWATVGGKAGSWLKLLWNSPRTMTRVVLHDRPNSSDQITGAELTFDNGDAVTVPALANNGAGVTITFPAHTASTMQLTITSVSSTTQNVGLAEIQVEP</sequence>
<evidence type="ECO:0000259" key="4">
    <source>
        <dbReference type="Pfam" id="PF24135"/>
    </source>
</evidence>
<dbReference type="GO" id="GO:0016137">
    <property type="term" value="P:glycoside metabolic process"/>
    <property type="evidence" value="ECO:0007669"/>
    <property type="project" value="UniProtKB-ARBA"/>
</dbReference>
<dbReference type="AlphaFoldDB" id="A0A919JA64"/>
<feature type="domain" description="DUF7402" evidence="4">
    <location>
        <begin position="292"/>
        <end position="426"/>
    </location>
</feature>
<gene>
    <name evidence="5" type="ORF">Afe05nite_84200</name>
</gene>
<keyword evidence="3" id="KW-0732">Signal</keyword>
<dbReference type="PANTHER" id="PTHR12993">
    <property type="entry name" value="N-ACETYLGLUCOSAMINYL-PHOSPHATIDYLINOSITOL DE-N-ACETYLASE-RELATED"/>
    <property type="match status" value="1"/>
</dbReference>
<evidence type="ECO:0000313" key="6">
    <source>
        <dbReference type="Proteomes" id="UP000598174"/>
    </source>
</evidence>
<feature type="chain" id="PRO_5037689681" description="DUF7402 domain-containing protein" evidence="3">
    <location>
        <begin position="24"/>
        <end position="564"/>
    </location>
</feature>
<evidence type="ECO:0000256" key="3">
    <source>
        <dbReference type="SAM" id="SignalP"/>
    </source>
</evidence>
<dbReference type="RefSeq" id="WP_203822913.1">
    <property type="nucleotide sequence ID" value="NZ_BAAABP010000016.1"/>
</dbReference>
<proteinExistence type="predicted"/>
<dbReference type="InterPro" id="IPR024078">
    <property type="entry name" value="LmbE-like_dom_sf"/>
</dbReference>